<dbReference type="STRING" id="3068.D8UAL2"/>
<keyword evidence="13" id="KW-1185">Reference proteome</keyword>
<evidence type="ECO:0000256" key="5">
    <source>
        <dbReference type="ARBA" id="ARBA00022553"/>
    </source>
</evidence>
<evidence type="ECO:0000256" key="10">
    <source>
        <dbReference type="SAM" id="MobiDB-lite"/>
    </source>
</evidence>
<dbReference type="PANTHER" id="PTHR31169:SF15">
    <property type="entry name" value="EXPRESSED PROTEIN"/>
    <property type="match status" value="1"/>
</dbReference>
<keyword evidence="4" id="KW-1017">Isopeptide bond</keyword>
<feature type="domain" description="Zinc-finger" evidence="11">
    <location>
        <begin position="148"/>
        <end position="268"/>
    </location>
</feature>
<dbReference type="InterPro" id="IPR018866">
    <property type="entry name" value="Znf-4CXXC_R1"/>
</dbReference>
<evidence type="ECO:0000313" key="12">
    <source>
        <dbReference type="EMBL" id="EFJ43342.1"/>
    </source>
</evidence>
<dbReference type="AlphaFoldDB" id="D8UAL2"/>
<keyword evidence="6" id="KW-0832">Ubl conjugation</keyword>
<dbReference type="GeneID" id="9626441"/>
<sequence length="339" mass="35576">MAPKRRASATDDGAKETDHATPAGAPVDDLDAERQERMARNAAALAAIGVAKAVRNFTQAVAAEKNNHRGPASAAQRIAAKRPRVVERRLPPRRSHRIAGMPAPNLVELDDDGNPMYSGGGSAEGDGSGDGEEAAGGTHGGELLDLIGLTCHFCRQKMLCSEEDCPRCSTRNSAAQCLGKSTCSSCKSATGIFCRACLWVRYGQVLEEVREDPDWLCPHCYEKKHGNWRKHGWFCNSSICMRKEGRLPTGIAFHKAQERGYASVAHMLQAAVLNMAEEGATGAKQRGGDAAGHTGADGSKEEEEAGKTPQTGGSGGKQGAAAALGKAVAALDDGGVEVG</sequence>
<organism evidence="13">
    <name type="scientific">Volvox carteri f. nagariensis</name>
    <dbReference type="NCBI Taxonomy" id="3068"/>
    <lineage>
        <taxon>Eukaryota</taxon>
        <taxon>Viridiplantae</taxon>
        <taxon>Chlorophyta</taxon>
        <taxon>core chlorophytes</taxon>
        <taxon>Chlorophyceae</taxon>
        <taxon>CS clade</taxon>
        <taxon>Chlamydomonadales</taxon>
        <taxon>Volvocaceae</taxon>
        <taxon>Volvox</taxon>
    </lineage>
</organism>
<evidence type="ECO:0000256" key="8">
    <source>
        <dbReference type="ARBA" id="ARBA00023163"/>
    </source>
</evidence>
<evidence type="ECO:0000256" key="6">
    <source>
        <dbReference type="ARBA" id="ARBA00022843"/>
    </source>
</evidence>
<evidence type="ECO:0000259" key="11">
    <source>
        <dbReference type="Pfam" id="PF10497"/>
    </source>
</evidence>
<keyword evidence="7" id="KW-0805">Transcription regulation</keyword>
<evidence type="ECO:0000256" key="4">
    <source>
        <dbReference type="ARBA" id="ARBA00022499"/>
    </source>
</evidence>
<dbReference type="EMBL" id="GL378374">
    <property type="protein sequence ID" value="EFJ43342.1"/>
    <property type="molecule type" value="Genomic_DNA"/>
</dbReference>
<reference evidence="12 13" key="1">
    <citation type="journal article" date="2010" name="Science">
        <title>Genomic analysis of organismal complexity in the multicellular green alga Volvox carteri.</title>
        <authorList>
            <person name="Prochnik S.E."/>
            <person name="Umen J."/>
            <person name="Nedelcu A.M."/>
            <person name="Hallmann A."/>
            <person name="Miller S.M."/>
            <person name="Nishii I."/>
            <person name="Ferris P."/>
            <person name="Kuo A."/>
            <person name="Mitros T."/>
            <person name="Fritz-Laylin L.K."/>
            <person name="Hellsten U."/>
            <person name="Chapman J."/>
            <person name="Simakov O."/>
            <person name="Rensing S.A."/>
            <person name="Terry A."/>
            <person name="Pangilinan J."/>
            <person name="Kapitonov V."/>
            <person name="Jurka J."/>
            <person name="Salamov A."/>
            <person name="Shapiro H."/>
            <person name="Schmutz J."/>
            <person name="Grimwood J."/>
            <person name="Lindquist E."/>
            <person name="Lucas S."/>
            <person name="Grigoriev I.V."/>
            <person name="Schmitt R."/>
            <person name="Kirk D."/>
            <person name="Rokhsar D.S."/>
        </authorList>
    </citation>
    <scope>NUCLEOTIDE SEQUENCE [LARGE SCALE GENOMIC DNA]</scope>
    <source>
        <strain evidence="13">f. Nagariensis / Eve</strain>
    </source>
</reference>
<evidence type="ECO:0000256" key="2">
    <source>
        <dbReference type="ARBA" id="ARBA00004496"/>
    </source>
</evidence>
<dbReference type="Pfam" id="PF10497">
    <property type="entry name" value="zf-4CXXC_R1"/>
    <property type="match status" value="1"/>
</dbReference>
<feature type="region of interest" description="Disordered" evidence="10">
    <location>
        <begin position="1"/>
        <end position="30"/>
    </location>
</feature>
<evidence type="ECO:0000256" key="9">
    <source>
        <dbReference type="ARBA" id="ARBA00023242"/>
    </source>
</evidence>
<keyword evidence="3" id="KW-0963">Cytoplasm</keyword>
<feature type="compositionally biased region" description="Basic and acidic residues" evidence="10">
    <location>
        <begin position="8"/>
        <end position="19"/>
    </location>
</feature>
<dbReference type="RefSeq" id="XP_002955702.1">
    <property type="nucleotide sequence ID" value="XM_002955656.1"/>
</dbReference>
<dbReference type="GO" id="GO:0006355">
    <property type="term" value="P:regulation of DNA-templated transcription"/>
    <property type="evidence" value="ECO:0007669"/>
    <property type="project" value="InterPro"/>
</dbReference>
<evidence type="ECO:0000256" key="7">
    <source>
        <dbReference type="ARBA" id="ARBA00023015"/>
    </source>
</evidence>
<keyword evidence="5" id="KW-0597">Phosphoprotein</keyword>
<keyword evidence="8" id="KW-0804">Transcription</keyword>
<gene>
    <name evidence="12" type="ORF">VOLCADRAFT_121447</name>
</gene>
<dbReference type="GO" id="GO:0005634">
    <property type="term" value="C:nucleus"/>
    <property type="evidence" value="ECO:0007669"/>
    <property type="project" value="UniProtKB-SubCell"/>
</dbReference>
<proteinExistence type="predicted"/>
<dbReference type="OrthoDB" id="298344at2759"/>
<dbReference type="PANTHER" id="PTHR31169">
    <property type="entry name" value="OS05G0300700 PROTEIN"/>
    <property type="match status" value="1"/>
</dbReference>
<dbReference type="Proteomes" id="UP000001058">
    <property type="component" value="Unassembled WGS sequence"/>
</dbReference>
<accession>D8UAL2</accession>
<keyword evidence="9" id="KW-0539">Nucleus</keyword>
<dbReference type="eggNOG" id="ENOG502QREZ">
    <property type="taxonomic scope" value="Eukaryota"/>
</dbReference>
<dbReference type="InterPro" id="IPR040221">
    <property type="entry name" value="CDCA7/CDA7L"/>
</dbReference>
<dbReference type="InParanoid" id="D8UAL2"/>
<feature type="region of interest" description="Disordered" evidence="10">
    <location>
        <begin position="282"/>
        <end position="323"/>
    </location>
</feature>
<protein>
    <recommendedName>
        <fullName evidence="11">Zinc-finger domain-containing protein</fullName>
    </recommendedName>
</protein>
<evidence type="ECO:0000313" key="13">
    <source>
        <dbReference type="Proteomes" id="UP000001058"/>
    </source>
</evidence>
<name>D8UAL2_VOLCA</name>
<feature type="region of interest" description="Disordered" evidence="10">
    <location>
        <begin position="104"/>
        <end position="137"/>
    </location>
</feature>
<evidence type="ECO:0000256" key="1">
    <source>
        <dbReference type="ARBA" id="ARBA00004123"/>
    </source>
</evidence>
<evidence type="ECO:0000256" key="3">
    <source>
        <dbReference type="ARBA" id="ARBA00022490"/>
    </source>
</evidence>
<dbReference type="GO" id="GO:0005737">
    <property type="term" value="C:cytoplasm"/>
    <property type="evidence" value="ECO:0007669"/>
    <property type="project" value="UniProtKB-SubCell"/>
</dbReference>
<comment type="subcellular location">
    <subcellularLocation>
        <location evidence="2">Cytoplasm</location>
    </subcellularLocation>
    <subcellularLocation>
        <location evidence="1">Nucleus</location>
    </subcellularLocation>
</comment>
<dbReference type="KEGG" id="vcn:VOLCADRAFT_121447"/>